<dbReference type="AlphaFoldDB" id="A0A4S8MUS5"/>
<dbReference type="Proteomes" id="UP000297245">
    <property type="component" value="Unassembled WGS sequence"/>
</dbReference>
<dbReference type="InterPro" id="IPR025164">
    <property type="entry name" value="Toastrack_DUF4097"/>
</dbReference>
<organism evidence="2 3">
    <name type="scientific">Dendrothele bispora (strain CBS 962.96)</name>
    <dbReference type="NCBI Taxonomy" id="1314807"/>
    <lineage>
        <taxon>Eukaryota</taxon>
        <taxon>Fungi</taxon>
        <taxon>Dikarya</taxon>
        <taxon>Basidiomycota</taxon>
        <taxon>Agaricomycotina</taxon>
        <taxon>Agaricomycetes</taxon>
        <taxon>Agaricomycetidae</taxon>
        <taxon>Agaricales</taxon>
        <taxon>Agaricales incertae sedis</taxon>
        <taxon>Dendrothele</taxon>
    </lineage>
</organism>
<evidence type="ECO:0000313" key="3">
    <source>
        <dbReference type="Proteomes" id="UP000297245"/>
    </source>
</evidence>
<proteinExistence type="predicted"/>
<name>A0A4S8MUS5_DENBC</name>
<feature type="domain" description="DUF4097" evidence="1">
    <location>
        <begin position="81"/>
        <end position="227"/>
    </location>
</feature>
<keyword evidence="3" id="KW-1185">Reference proteome</keyword>
<dbReference type="OrthoDB" id="5570013at2759"/>
<reference evidence="2 3" key="1">
    <citation type="journal article" date="2019" name="Nat. Ecol. Evol.">
        <title>Megaphylogeny resolves global patterns of mushroom evolution.</title>
        <authorList>
            <person name="Varga T."/>
            <person name="Krizsan K."/>
            <person name="Foldi C."/>
            <person name="Dima B."/>
            <person name="Sanchez-Garcia M."/>
            <person name="Sanchez-Ramirez S."/>
            <person name="Szollosi G.J."/>
            <person name="Szarkandi J.G."/>
            <person name="Papp V."/>
            <person name="Albert L."/>
            <person name="Andreopoulos W."/>
            <person name="Angelini C."/>
            <person name="Antonin V."/>
            <person name="Barry K.W."/>
            <person name="Bougher N.L."/>
            <person name="Buchanan P."/>
            <person name="Buyck B."/>
            <person name="Bense V."/>
            <person name="Catcheside P."/>
            <person name="Chovatia M."/>
            <person name="Cooper J."/>
            <person name="Damon W."/>
            <person name="Desjardin D."/>
            <person name="Finy P."/>
            <person name="Geml J."/>
            <person name="Haridas S."/>
            <person name="Hughes K."/>
            <person name="Justo A."/>
            <person name="Karasinski D."/>
            <person name="Kautmanova I."/>
            <person name="Kiss B."/>
            <person name="Kocsube S."/>
            <person name="Kotiranta H."/>
            <person name="LaButti K.M."/>
            <person name="Lechner B.E."/>
            <person name="Liimatainen K."/>
            <person name="Lipzen A."/>
            <person name="Lukacs Z."/>
            <person name="Mihaltcheva S."/>
            <person name="Morgado L.N."/>
            <person name="Niskanen T."/>
            <person name="Noordeloos M.E."/>
            <person name="Ohm R.A."/>
            <person name="Ortiz-Santana B."/>
            <person name="Ovrebo C."/>
            <person name="Racz N."/>
            <person name="Riley R."/>
            <person name="Savchenko A."/>
            <person name="Shiryaev A."/>
            <person name="Soop K."/>
            <person name="Spirin V."/>
            <person name="Szebenyi C."/>
            <person name="Tomsovsky M."/>
            <person name="Tulloss R.E."/>
            <person name="Uehling J."/>
            <person name="Grigoriev I.V."/>
            <person name="Vagvolgyi C."/>
            <person name="Papp T."/>
            <person name="Martin F.M."/>
            <person name="Miettinen O."/>
            <person name="Hibbett D.S."/>
            <person name="Nagy L.G."/>
        </authorList>
    </citation>
    <scope>NUCLEOTIDE SEQUENCE [LARGE SCALE GENOMIC DNA]</scope>
    <source>
        <strain evidence="2 3">CBS 962.96</strain>
    </source>
</reference>
<evidence type="ECO:0000259" key="1">
    <source>
        <dbReference type="Pfam" id="PF13349"/>
    </source>
</evidence>
<sequence length="232" mass="25543">MHKSFELPLSSKNLFLVSREEHSGYPGGRTVKIVSSPDLRDDVIKVDVSIMHQDVDWLAGVKTCLVSRKKEENGVGIFVLPYQSSNRQSWYLQIDILVTVPEVGWDPVRIKSFETDLPLYTHALGSLTDFVEFDKLSLKSSNAAIQAQSLKVYDQCTIHTSNGPVKIESLVASNARVETSNGPITGHYDATGSLGLYSSDGNIDATINLTSSDQKGELFMKTSNGYVLCCHL</sequence>
<dbReference type="EMBL" id="ML179044">
    <property type="protein sequence ID" value="THV06164.1"/>
    <property type="molecule type" value="Genomic_DNA"/>
</dbReference>
<dbReference type="Pfam" id="PF13349">
    <property type="entry name" value="DUF4097"/>
    <property type="match status" value="1"/>
</dbReference>
<gene>
    <name evidence="2" type="ORF">K435DRAFT_645638</name>
</gene>
<protein>
    <recommendedName>
        <fullName evidence="1">DUF4097 domain-containing protein</fullName>
    </recommendedName>
</protein>
<evidence type="ECO:0000313" key="2">
    <source>
        <dbReference type="EMBL" id="THV06164.1"/>
    </source>
</evidence>
<accession>A0A4S8MUS5</accession>